<evidence type="ECO:0000313" key="4">
    <source>
        <dbReference type="Proteomes" id="UP000001137"/>
    </source>
</evidence>
<dbReference type="SMART" id="SM00014">
    <property type="entry name" value="acidPPc"/>
    <property type="match status" value="1"/>
</dbReference>
<dbReference type="GeneID" id="5708471"/>
<dbReference type="PANTHER" id="PTHR14969:SF13">
    <property type="entry name" value="AT30094P"/>
    <property type="match status" value="1"/>
</dbReference>
<feature type="transmembrane region" description="Helical" evidence="1">
    <location>
        <begin position="172"/>
        <end position="191"/>
    </location>
</feature>
<proteinExistence type="predicted"/>
<dbReference type="HOGENOM" id="CLU_1412300_0_0_2"/>
<dbReference type="EMBL" id="CP000852">
    <property type="protein sequence ID" value="ABW02112.1"/>
    <property type="molecule type" value="Genomic_DNA"/>
</dbReference>
<keyword evidence="1" id="KW-0472">Membrane</keyword>
<dbReference type="SUPFAM" id="SSF48317">
    <property type="entry name" value="Acid phosphatase/Vanadium-dependent haloperoxidase"/>
    <property type="match status" value="1"/>
</dbReference>
<keyword evidence="4" id="KW-1185">Reference proteome</keyword>
<dbReference type="InterPro" id="IPR000326">
    <property type="entry name" value="PAP2/HPO"/>
</dbReference>
<dbReference type="InterPro" id="IPR036938">
    <property type="entry name" value="PAP2/HPO_sf"/>
</dbReference>
<keyword evidence="1" id="KW-0812">Transmembrane</keyword>
<dbReference type="KEGG" id="cma:Cmaq_1285"/>
<sequence length="192" mass="20585">MYYALLITGLAYVAVTLIVCIKPINSVDSVIASLIAGINRPRPLDYAAVVLTKYGRFYTWGLVDLGLLVLRLWIPFAELTLSIMLAYIIGGVTRLLVKRRRPYEAGYGKPILAASGFSYPSGHAAVVFSGALVALMTLNKTVSLILLAEAILVTASRVYLNAHYLTDVIGGVLLGLTSGFLAIALTPILIVS</sequence>
<feature type="transmembrane region" description="Helical" evidence="1">
    <location>
        <begin position="142"/>
        <end position="160"/>
    </location>
</feature>
<protein>
    <submittedName>
        <fullName evidence="3">Phosphoesterase PA-phosphatase related</fullName>
    </submittedName>
</protein>
<evidence type="ECO:0000313" key="3">
    <source>
        <dbReference type="EMBL" id="ABW02112.1"/>
    </source>
</evidence>
<dbReference type="STRING" id="397948.Cmaq_1285"/>
<dbReference type="eggNOG" id="arCOG03056">
    <property type="taxonomic scope" value="Archaea"/>
</dbReference>
<dbReference type="PANTHER" id="PTHR14969">
    <property type="entry name" value="SPHINGOSINE-1-PHOSPHATE PHOSPHOHYDROLASE"/>
    <property type="match status" value="1"/>
</dbReference>
<feature type="domain" description="Phosphatidic acid phosphatase type 2/haloperoxidase" evidence="2">
    <location>
        <begin position="77"/>
        <end position="183"/>
    </location>
</feature>
<dbReference type="Pfam" id="PF01569">
    <property type="entry name" value="PAP2"/>
    <property type="match status" value="1"/>
</dbReference>
<dbReference type="OrthoDB" id="10182at2157"/>
<feature type="transmembrane region" description="Helical" evidence="1">
    <location>
        <begin position="72"/>
        <end position="97"/>
    </location>
</feature>
<keyword evidence="1" id="KW-1133">Transmembrane helix</keyword>
<gene>
    <name evidence="3" type="ordered locus">Cmaq_1285</name>
</gene>
<name>A8M8P3_CALMQ</name>
<feature type="transmembrane region" description="Helical" evidence="1">
    <location>
        <begin position="117"/>
        <end position="136"/>
    </location>
</feature>
<accession>A8M8P3</accession>
<dbReference type="Proteomes" id="UP000001137">
    <property type="component" value="Chromosome"/>
</dbReference>
<evidence type="ECO:0000256" key="1">
    <source>
        <dbReference type="SAM" id="Phobius"/>
    </source>
</evidence>
<dbReference type="AlphaFoldDB" id="A8M8P3"/>
<organism evidence="3 4">
    <name type="scientific">Caldivirga maquilingensis (strain ATCC 700844 / DSM 13496 / JCM 10307 / IC-167)</name>
    <dbReference type="NCBI Taxonomy" id="397948"/>
    <lineage>
        <taxon>Archaea</taxon>
        <taxon>Thermoproteota</taxon>
        <taxon>Thermoprotei</taxon>
        <taxon>Thermoproteales</taxon>
        <taxon>Thermoproteaceae</taxon>
        <taxon>Caldivirga</taxon>
    </lineage>
</organism>
<dbReference type="Gene3D" id="1.20.144.10">
    <property type="entry name" value="Phosphatidic acid phosphatase type 2/haloperoxidase"/>
    <property type="match status" value="1"/>
</dbReference>
<dbReference type="RefSeq" id="WP_012186331.1">
    <property type="nucleotide sequence ID" value="NC_009954.1"/>
</dbReference>
<reference evidence="3 4" key="1">
    <citation type="submission" date="2007-10" db="EMBL/GenBank/DDBJ databases">
        <title>Complete sequence of Caldivirga maquilingensis IC-167.</title>
        <authorList>
            <consortium name="US DOE Joint Genome Institute"/>
            <person name="Copeland A."/>
            <person name="Lucas S."/>
            <person name="Lapidus A."/>
            <person name="Barry K."/>
            <person name="Glavina del Rio T."/>
            <person name="Dalin E."/>
            <person name="Tice H."/>
            <person name="Pitluck S."/>
            <person name="Saunders E."/>
            <person name="Brettin T."/>
            <person name="Bruce D."/>
            <person name="Detter J.C."/>
            <person name="Han C."/>
            <person name="Schmutz J."/>
            <person name="Larimer F."/>
            <person name="Land M."/>
            <person name="Hauser L."/>
            <person name="Kyrpides N."/>
            <person name="Ivanova N."/>
            <person name="Biddle J.F."/>
            <person name="Zhang Z."/>
            <person name="Fitz-Gibbon S.T."/>
            <person name="Lowe T.M."/>
            <person name="Saltikov C."/>
            <person name="House C.H."/>
            <person name="Richardson P."/>
        </authorList>
    </citation>
    <scope>NUCLEOTIDE SEQUENCE [LARGE SCALE GENOMIC DNA]</scope>
    <source>
        <strain evidence="4">ATCC 700844 / DSM 13496 / JCM 10307 / IC-167</strain>
    </source>
</reference>
<evidence type="ECO:0000259" key="2">
    <source>
        <dbReference type="SMART" id="SM00014"/>
    </source>
</evidence>